<feature type="non-terminal residue" evidence="1">
    <location>
        <position position="1"/>
    </location>
</feature>
<organism evidence="1 2">
    <name type="scientific">Actinomortierella ambigua</name>
    <dbReference type="NCBI Taxonomy" id="1343610"/>
    <lineage>
        <taxon>Eukaryota</taxon>
        <taxon>Fungi</taxon>
        <taxon>Fungi incertae sedis</taxon>
        <taxon>Mucoromycota</taxon>
        <taxon>Mortierellomycotina</taxon>
        <taxon>Mortierellomycetes</taxon>
        <taxon>Mortierellales</taxon>
        <taxon>Mortierellaceae</taxon>
        <taxon>Actinomortierella</taxon>
    </lineage>
</organism>
<evidence type="ECO:0000313" key="1">
    <source>
        <dbReference type="EMBL" id="KAG0247605.1"/>
    </source>
</evidence>
<dbReference type="AlphaFoldDB" id="A0A9P6TV65"/>
<keyword evidence="2" id="KW-1185">Reference proteome</keyword>
<gene>
    <name evidence="1" type="ORF">DFQ27_001813</name>
</gene>
<reference evidence="1" key="1">
    <citation type="journal article" date="2020" name="Fungal Divers.">
        <title>Resolving the Mortierellaceae phylogeny through synthesis of multi-gene phylogenetics and phylogenomics.</title>
        <authorList>
            <person name="Vandepol N."/>
            <person name="Liber J."/>
            <person name="Desiro A."/>
            <person name="Na H."/>
            <person name="Kennedy M."/>
            <person name="Barry K."/>
            <person name="Grigoriev I.V."/>
            <person name="Miller A.N."/>
            <person name="O'Donnell K."/>
            <person name="Stajich J.E."/>
            <person name="Bonito G."/>
        </authorList>
    </citation>
    <scope>NUCLEOTIDE SEQUENCE</scope>
    <source>
        <strain evidence="1">BC1065</strain>
    </source>
</reference>
<dbReference type="EMBL" id="JAAAJB010001634">
    <property type="protein sequence ID" value="KAG0247605.1"/>
    <property type="molecule type" value="Genomic_DNA"/>
</dbReference>
<sequence>AKSVKAQSPEPPLDSDTADTALYKNAAEEGTALRPSTKTLVFKMAAQRAQVRAEE</sequence>
<evidence type="ECO:0000313" key="2">
    <source>
        <dbReference type="Proteomes" id="UP000807716"/>
    </source>
</evidence>
<proteinExistence type="predicted"/>
<name>A0A9P6TV65_9FUNG</name>
<comment type="caution">
    <text evidence="1">The sequence shown here is derived from an EMBL/GenBank/DDBJ whole genome shotgun (WGS) entry which is preliminary data.</text>
</comment>
<dbReference type="Proteomes" id="UP000807716">
    <property type="component" value="Unassembled WGS sequence"/>
</dbReference>
<protein>
    <submittedName>
        <fullName evidence="1">Uncharacterized protein</fullName>
    </submittedName>
</protein>
<accession>A0A9P6TV65</accession>